<dbReference type="SUPFAM" id="SSF53807">
    <property type="entry name" value="Helical backbone' metal receptor"/>
    <property type="match status" value="1"/>
</dbReference>
<evidence type="ECO:0000256" key="3">
    <source>
        <dbReference type="SAM" id="MobiDB-lite"/>
    </source>
</evidence>
<name>A0A2N5GRX6_9BACI</name>
<dbReference type="InterPro" id="IPR002491">
    <property type="entry name" value="ABC_transptr_periplasmic_BD"/>
</dbReference>
<dbReference type="GO" id="GO:0071281">
    <property type="term" value="P:cellular response to iron ion"/>
    <property type="evidence" value="ECO:0007669"/>
    <property type="project" value="TreeGrafter"/>
</dbReference>
<dbReference type="PROSITE" id="PS50983">
    <property type="entry name" value="FE_B12_PBP"/>
    <property type="match status" value="1"/>
</dbReference>
<evidence type="ECO:0000313" key="6">
    <source>
        <dbReference type="EMBL" id="PLR86318.1"/>
    </source>
</evidence>
<evidence type="ECO:0000256" key="2">
    <source>
        <dbReference type="ARBA" id="ARBA00022729"/>
    </source>
</evidence>
<reference evidence="6 8" key="1">
    <citation type="submission" date="2017-11" db="EMBL/GenBank/DDBJ databases">
        <title>Comparitive Functional Genomics of Dry Heat Resistant strains isolated from the Viking Spacecraft.</title>
        <authorList>
            <person name="Seuylemezian A."/>
            <person name="Cooper K."/>
            <person name="Vaishampayan P."/>
        </authorList>
    </citation>
    <scope>NUCLEOTIDE SEQUENCE [LARGE SCALE GENOMIC DNA]</scope>
    <source>
        <strain evidence="6 8">M4.6</strain>
    </source>
</reference>
<comment type="similarity">
    <text evidence="1">Belongs to the bacterial solute-binding protein 8 family.</text>
</comment>
<dbReference type="OrthoDB" id="9816357at2"/>
<evidence type="ECO:0000313" key="7">
    <source>
        <dbReference type="EMBL" id="PLR98551.1"/>
    </source>
</evidence>
<sequence>MKKLYSLLFALLLSVGLLAACGETEKAAPDSGNSGEEQTDQSEKAAFPVTIKDGIGEEVTIENKPEKIVSLMPSNTEIAFELGLGDEIVGISDFDNYPEETASKEKIGGMEFNVEKIISLDPELVLAHASSAHNGEAGLQQLKDAGIAVLVVNDATSFDKVYDSIEMIGTATGESDEADRIVKDMKDRINEIKDKAADIPETDRKTVYVEVSTDPIFTTGKNTFMDEMLTIVNAKNAFADLEGWAEIDQEAVIEKNPDVVLTTHGTYTGDPVAAVMGRDGWQDVKAVQSQQIVDVNSDMVTRSGPRLAEGVEELAKAIYPDIFGE</sequence>
<dbReference type="PANTHER" id="PTHR30535:SF34">
    <property type="entry name" value="MOLYBDATE-BINDING PROTEIN MOLA"/>
    <property type="match status" value="1"/>
</dbReference>
<dbReference type="Pfam" id="PF01497">
    <property type="entry name" value="Peripla_BP_2"/>
    <property type="match status" value="1"/>
</dbReference>
<dbReference type="InterPro" id="IPR050902">
    <property type="entry name" value="ABC_Transporter_SBP"/>
</dbReference>
<evidence type="ECO:0000313" key="8">
    <source>
        <dbReference type="Proteomes" id="UP000234951"/>
    </source>
</evidence>
<feature type="region of interest" description="Disordered" evidence="3">
    <location>
        <begin position="25"/>
        <end position="46"/>
    </location>
</feature>
<dbReference type="RefSeq" id="WP_101575413.1">
    <property type="nucleotide sequence ID" value="NZ_PGVA01000003.1"/>
</dbReference>
<accession>A0A2N5GRX6</accession>
<evidence type="ECO:0000256" key="1">
    <source>
        <dbReference type="ARBA" id="ARBA00008814"/>
    </source>
</evidence>
<keyword evidence="9" id="KW-1185">Reference proteome</keyword>
<dbReference type="EMBL" id="PGVD01000021">
    <property type="protein sequence ID" value="PLR98551.1"/>
    <property type="molecule type" value="Genomic_DNA"/>
</dbReference>
<dbReference type="Gene3D" id="3.40.50.1980">
    <property type="entry name" value="Nitrogenase molybdenum iron protein domain"/>
    <property type="match status" value="2"/>
</dbReference>
<reference evidence="7 9" key="2">
    <citation type="submission" date="2017-12" db="EMBL/GenBank/DDBJ databases">
        <title>Comparative Functional Genomics of Dry Heat Resistant strains isolated from the Viking Spacecraft.</title>
        <authorList>
            <person name="Seuylemezian A."/>
            <person name="Cooper K."/>
            <person name="Vaishampayan P."/>
        </authorList>
    </citation>
    <scope>NUCLEOTIDE SEQUENCE [LARGE SCALE GENOMIC DNA]</scope>
    <source>
        <strain evidence="7 9">ATCC 29669</strain>
    </source>
</reference>
<evidence type="ECO:0000313" key="9">
    <source>
        <dbReference type="Proteomes" id="UP000235114"/>
    </source>
</evidence>
<dbReference type="PROSITE" id="PS51257">
    <property type="entry name" value="PROKAR_LIPOPROTEIN"/>
    <property type="match status" value="1"/>
</dbReference>
<gene>
    <name evidence="6" type="ORF">CU635_01590</name>
    <name evidence="7" type="ORF">CVD25_07435</name>
</gene>
<dbReference type="EMBL" id="PGVA01000003">
    <property type="protein sequence ID" value="PLR86318.1"/>
    <property type="molecule type" value="Genomic_DNA"/>
</dbReference>
<dbReference type="CDD" id="cd01143">
    <property type="entry name" value="YvrC"/>
    <property type="match status" value="1"/>
</dbReference>
<dbReference type="NCBIfam" id="NF038402">
    <property type="entry name" value="TroA_like"/>
    <property type="match status" value="1"/>
</dbReference>
<protein>
    <submittedName>
        <fullName evidence="6">ABC transporter substrate-binding protein</fullName>
    </submittedName>
</protein>
<dbReference type="InterPro" id="IPR054828">
    <property type="entry name" value="Vit_B12_bind_prot"/>
</dbReference>
<dbReference type="Proteomes" id="UP000235114">
    <property type="component" value="Unassembled WGS sequence"/>
</dbReference>
<dbReference type="FunFam" id="3.40.50.1980:FF:000035">
    <property type="entry name" value="Iron ABC transporter substrate-binding protein"/>
    <property type="match status" value="1"/>
</dbReference>
<keyword evidence="2 4" id="KW-0732">Signal</keyword>
<dbReference type="AlphaFoldDB" id="A0A2N5GRX6"/>
<feature type="chain" id="PRO_5043159356" evidence="4">
    <location>
        <begin position="20"/>
        <end position="325"/>
    </location>
</feature>
<evidence type="ECO:0000259" key="5">
    <source>
        <dbReference type="PROSITE" id="PS50983"/>
    </source>
</evidence>
<feature type="signal peptide" evidence="4">
    <location>
        <begin position="1"/>
        <end position="19"/>
    </location>
</feature>
<evidence type="ECO:0000256" key="4">
    <source>
        <dbReference type="SAM" id="SignalP"/>
    </source>
</evidence>
<dbReference type="PANTHER" id="PTHR30535">
    <property type="entry name" value="VITAMIN B12-BINDING PROTEIN"/>
    <property type="match status" value="1"/>
</dbReference>
<dbReference type="Proteomes" id="UP000234951">
    <property type="component" value="Unassembled WGS sequence"/>
</dbReference>
<proteinExistence type="inferred from homology"/>
<comment type="caution">
    <text evidence="6">The sequence shown here is derived from an EMBL/GenBank/DDBJ whole genome shotgun (WGS) entry which is preliminary data.</text>
</comment>
<organism evidence="6 8">
    <name type="scientific">Bacillus canaveralius</name>
    <dbReference type="NCBI Taxonomy" id="1403243"/>
    <lineage>
        <taxon>Bacteria</taxon>
        <taxon>Bacillati</taxon>
        <taxon>Bacillota</taxon>
        <taxon>Bacilli</taxon>
        <taxon>Bacillales</taxon>
        <taxon>Bacillaceae</taxon>
        <taxon>Bacillus</taxon>
    </lineage>
</organism>
<feature type="domain" description="Fe/B12 periplasmic-binding" evidence="5">
    <location>
        <begin position="67"/>
        <end position="322"/>
    </location>
</feature>